<accession>A0AB37BGQ0</accession>
<evidence type="ECO:0000313" key="4">
    <source>
        <dbReference type="Proteomes" id="UP000238378"/>
    </source>
</evidence>
<dbReference type="EMBL" id="PVOB01000139">
    <property type="protein sequence ID" value="PRO94788.1"/>
    <property type="molecule type" value="Genomic_DNA"/>
</dbReference>
<dbReference type="EMBL" id="RDCL01000033">
    <property type="protein sequence ID" value="RMW56548.1"/>
    <property type="molecule type" value="Genomic_DNA"/>
</dbReference>
<dbReference type="InterPro" id="IPR025668">
    <property type="entry name" value="Tnp_DDE_dom"/>
</dbReference>
<sequence>MVEALLGRRSGHTKWRQFIYDYESVVANLTSTKAADLFAAYDKRGSVENNIKETKLGFYLDKINSHVYLANTFCMLFSALAYNIVQVFKQSVLPPAKRDFQSTTLRL</sequence>
<evidence type="ECO:0000259" key="1">
    <source>
        <dbReference type="Pfam" id="PF13701"/>
    </source>
</evidence>
<dbReference type="AlphaFoldDB" id="A0AB37BGQ0"/>
<proteinExistence type="predicted"/>
<evidence type="ECO:0000313" key="3">
    <source>
        <dbReference type="EMBL" id="RMW56548.1"/>
    </source>
</evidence>
<comment type="caution">
    <text evidence="3">The sequence shown here is derived from an EMBL/GenBank/DDBJ whole genome shotgun (WGS) entry which is preliminary data.</text>
</comment>
<evidence type="ECO:0000313" key="2">
    <source>
        <dbReference type="EMBL" id="PRO94788.1"/>
    </source>
</evidence>
<dbReference type="RefSeq" id="WP_088770556.1">
    <property type="nucleotide sequence ID" value="NZ_CP077099.1"/>
</dbReference>
<dbReference type="Proteomes" id="UP000281061">
    <property type="component" value="Unassembled WGS sequence"/>
</dbReference>
<evidence type="ECO:0000313" key="5">
    <source>
        <dbReference type="Proteomes" id="UP000281061"/>
    </source>
</evidence>
<feature type="domain" description="Transposase DDE" evidence="1">
    <location>
        <begin position="23"/>
        <end position="107"/>
    </location>
</feature>
<protein>
    <recommendedName>
        <fullName evidence="1">Transposase DDE domain-containing protein</fullName>
    </recommendedName>
</protein>
<dbReference type="Proteomes" id="UP000238378">
    <property type="component" value="Unassembled WGS sequence"/>
</dbReference>
<reference evidence="3 5" key="2">
    <citation type="submission" date="2018-10" db="EMBL/GenBank/DDBJ databases">
        <title>Genome sequences of five Lactobacillus pentosus strains isolated from brines of traditionally fermented spanish-style green table olives and differences between them.</title>
        <authorList>
            <person name="Jimenez Diaz R."/>
        </authorList>
    </citation>
    <scope>NUCLEOTIDE SEQUENCE [LARGE SCALE GENOMIC DNA]</scope>
    <source>
        <strain evidence="3 5">IG8</strain>
    </source>
</reference>
<organism evidence="3 5">
    <name type="scientific">Lactiplantibacillus pentosus</name>
    <name type="common">Lactobacillus pentosus</name>
    <dbReference type="NCBI Taxonomy" id="1589"/>
    <lineage>
        <taxon>Bacteria</taxon>
        <taxon>Bacillati</taxon>
        <taxon>Bacillota</taxon>
        <taxon>Bacilli</taxon>
        <taxon>Lactobacillales</taxon>
        <taxon>Lactobacillaceae</taxon>
        <taxon>Lactiplantibacillus</taxon>
    </lineage>
</organism>
<reference evidence="2 4" key="1">
    <citation type="submission" date="2018-03" db="EMBL/GenBank/DDBJ databases">
        <title>Draft Genome Sequences of six Lactobacillus pentosus Strains Isolated from Brines of Traditionally Fermented Spanish-Style Green Table Olives.</title>
        <authorList>
            <person name="Calero-Delgado B."/>
            <person name="Martin-Platero A.M."/>
            <person name="Perez-Pulido A.J."/>
            <person name="Benitez-Cabello A."/>
            <person name="Casimiro-Soriguer C.S."/>
            <person name="Martinez-Bueno M."/>
            <person name="Arroyo-Lopez F.N."/>
            <person name="Rodriguez-Gomez F."/>
            <person name="Bautista-Gallego J."/>
            <person name="Garrido-Fernandez A."/>
            <person name="Jimenez-Diaz R."/>
        </authorList>
    </citation>
    <scope>NUCLEOTIDE SEQUENCE [LARGE SCALE GENOMIC DNA]</scope>
    <source>
        <strain evidence="2 4">IG2</strain>
    </source>
</reference>
<gene>
    <name evidence="2" type="ORF">C6Y08_08145</name>
    <name evidence="3" type="ORF">D6U17_02855</name>
</gene>
<keyword evidence="4" id="KW-1185">Reference proteome</keyword>
<dbReference type="Pfam" id="PF13701">
    <property type="entry name" value="DDE_Tnp_1_4"/>
    <property type="match status" value="1"/>
</dbReference>
<name>A0AB37BGQ0_LACPE</name>